<dbReference type="EMBL" id="CP020465">
    <property type="protein sequence ID" value="ASP48867.1"/>
    <property type="molecule type" value="Genomic_DNA"/>
</dbReference>
<keyword evidence="4 8" id="KW-0472">Membrane</keyword>
<dbReference type="GO" id="GO:0004888">
    <property type="term" value="F:transmembrane signaling receptor activity"/>
    <property type="evidence" value="ECO:0007669"/>
    <property type="project" value="InterPro"/>
</dbReference>
<keyword evidence="3 8" id="KW-1133">Transmembrane helix</keyword>
<dbReference type="PANTHER" id="PTHR32089:SF119">
    <property type="entry name" value="METHYL-ACCEPTING CHEMOTAXIS PROTEIN CTPL"/>
    <property type="match status" value="1"/>
</dbReference>
<evidence type="ECO:0000256" key="6">
    <source>
        <dbReference type="ARBA" id="ARBA00029447"/>
    </source>
</evidence>
<keyword evidence="11" id="KW-1185">Reference proteome</keyword>
<dbReference type="PROSITE" id="PS50111">
    <property type="entry name" value="CHEMOTAXIS_TRANSDUC_2"/>
    <property type="match status" value="1"/>
</dbReference>
<evidence type="ECO:0000256" key="7">
    <source>
        <dbReference type="PROSITE-ProRule" id="PRU00284"/>
    </source>
</evidence>
<proteinExistence type="inferred from homology"/>
<evidence type="ECO:0000256" key="1">
    <source>
        <dbReference type="ARBA" id="ARBA00004141"/>
    </source>
</evidence>
<keyword evidence="2 8" id="KW-0812">Transmembrane</keyword>
<dbReference type="Proteomes" id="UP000202259">
    <property type="component" value="Chromosome"/>
</dbReference>
<dbReference type="InterPro" id="IPR004089">
    <property type="entry name" value="MCPsignal_dom"/>
</dbReference>
<dbReference type="AlphaFoldDB" id="A0A222GAH7"/>
<dbReference type="SMART" id="SM00283">
    <property type="entry name" value="MA"/>
    <property type="match status" value="1"/>
</dbReference>
<feature type="transmembrane region" description="Helical" evidence="8">
    <location>
        <begin position="7"/>
        <end position="29"/>
    </location>
</feature>
<evidence type="ECO:0000256" key="5">
    <source>
        <dbReference type="ARBA" id="ARBA00023224"/>
    </source>
</evidence>
<accession>A0A222GAH7</accession>
<dbReference type="Pfam" id="PF00015">
    <property type="entry name" value="MCPsignal"/>
    <property type="match status" value="1"/>
</dbReference>
<dbReference type="Gene3D" id="1.10.287.950">
    <property type="entry name" value="Methyl-accepting chemotaxis protein"/>
    <property type="match status" value="1"/>
</dbReference>
<evidence type="ECO:0000256" key="3">
    <source>
        <dbReference type="ARBA" id="ARBA00022989"/>
    </source>
</evidence>
<protein>
    <recommendedName>
        <fullName evidence="9">Methyl-accepting transducer domain-containing protein</fullName>
    </recommendedName>
</protein>
<feature type="transmembrane region" description="Helical" evidence="8">
    <location>
        <begin position="35"/>
        <end position="55"/>
    </location>
</feature>
<organism evidence="10 11">
    <name type="scientific">Cognaticolwellia beringensis</name>
    <dbReference type="NCBI Taxonomy" id="1967665"/>
    <lineage>
        <taxon>Bacteria</taxon>
        <taxon>Pseudomonadati</taxon>
        <taxon>Pseudomonadota</taxon>
        <taxon>Gammaproteobacteria</taxon>
        <taxon>Alteromonadales</taxon>
        <taxon>Colwelliaceae</taxon>
        <taxon>Cognaticolwellia</taxon>
    </lineage>
</organism>
<dbReference type="GO" id="GO:0016020">
    <property type="term" value="C:membrane"/>
    <property type="evidence" value="ECO:0007669"/>
    <property type="project" value="UniProtKB-SubCell"/>
</dbReference>
<dbReference type="SUPFAM" id="SSF58104">
    <property type="entry name" value="Methyl-accepting chemotaxis protein (MCP) signaling domain"/>
    <property type="match status" value="1"/>
</dbReference>
<dbReference type="PRINTS" id="PR00260">
    <property type="entry name" value="CHEMTRNSDUCR"/>
</dbReference>
<evidence type="ECO:0000256" key="8">
    <source>
        <dbReference type="SAM" id="Phobius"/>
    </source>
</evidence>
<reference evidence="10 11" key="1">
    <citation type="submission" date="2017-08" db="EMBL/GenBank/DDBJ databases">
        <title>Complete genome of Colwellia sp. NB097-1, a psychrophile bacterium ioslated from Bering Sea.</title>
        <authorList>
            <person name="Chen X."/>
        </authorList>
    </citation>
    <scope>NUCLEOTIDE SEQUENCE [LARGE SCALE GENOMIC DNA]</scope>
    <source>
        <strain evidence="10 11">NB097-1</strain>
    </source>
</reference>
<evidence type="ECO:0000313" key="11">
    <source>
        <dbReference type="Proteomes" id="UP000202259"/>
    </source>
</evidence>
<comment type="similarity">
    <text evidence="6">Belongs to the methyl-accepting chemotaxis (MCP) protein family.</text>
</comment>
<evidence type="ECO:0000256" key="2">
    <source>
        <dbReference type="ARBA" id="ARBA00022692"/>
    </source>
</evidence>
<dbReference type="GO" id="GO:0006935">
    <property type="term" value="P:chemotaxis"/>
    <property type="evidence" value="ECO:0007669"/>
    <property type="project" value="InterPro"/>
</dbReference>
<dbReference type="KEGG" id="cber:B5D82_14485"/>
<evidence type="ECO:0000313" key="10">
    <source>
        <dbReference type="EMBL" id="ASP48867.1"/>
    </source>
</evidence>
<feature type="domain" description="Methyl-accepting transducer" evidence="9">
    <location>
        <begin position="117"/>
        <end position="353"/>
    </location>
</feature>
<evidence type="ECO:0000259" key="9">
    <source>
        <dbReference type="PROSITE" id="PS50111"/>
    </source>
</evidence>
<dbReference type="PANTHER" id="PTHR32089">
    <property type="entry name" value="METHYL-ACCEPTING CHEMOTAXIS PROTEIN MCPB"/>
    <property type="match status" value="1"/>
</dbReference>
<dbReference type="InterPro" id="IPR004090">
    <property type="entry name" value="Chemotax_Me-accpt_rcpt"/>
</dbReference>
<gene>
    <name evidence="10" type="ORF">B5D82_14485</name>
</gene>
<name>A0A222GAH7_9GAMM</name>
<keyword evidence="5 7" id="KW-0807">Transducer</keyword>
<evidence type="ECO:0000256" key="4">
    <source>
        <dbReference type="ARBA" id="ARBA00023136"/>
    </source>
</evidence>
<dbReference type="GO" id="GO:0007165">
    <property type="term" value="P:signal transduction"/>
    <property type="evidence" value="ECO:0007669"/>
    <property type="project" value="UniProtKB-KW"/>
</dbReference>
<comment type="subcellular location">
    <subcellularLocation>
        <location evidence="1">Membrane</location>
        <topology evidence="1">Multi-pass membrane protein</topology>
    </subcellularLocation>
</comment>
<sequence length="389" mass="41726">MMSNRLSVKLLVPSLFIGILSVISIVFFGDSLSKNQTAVLLLVMVAAQCVVGYLYSQQKLTKRLAHLQQYINQVASVDEAPNMLTKDENNDDLAKVTNDLSSFITNLADVIHEVRAESDTLKQGSASLAAQMIDSVGAVDESANQIEQMAKSIDQVALTSTTLSDGATQVSETTGQVLAILEQGSNASNTSQHTIVDFDKEVTIMASDLALLQEECSRIGSVLEVIRGIADQTNLLALNAAIEAARAGEQGRGFAVVADEVRALAHRTQESTVEIHAMVEGLQEKSTNAVNAISRGQSLSRESLLHSAEVVEALGKIGQVFSEVDTLTTQIARGTSEQQHSTASLNNNMSMLVKLSRELNSNLLSVAELAEMQQQTAAEVDIILNRVCV</sequence>